<reference evidence="2 3" key="1">
    <citation type="submission" date="2016-05" db="EMBL/GenBank/DDBJ databases">
        <title>A degradative enzymes factory behind the ericoid mycorrhizal symbiosis.</title>
        <authorList>
            <consortium name="DOE Joint Genome Institute"/>
            <person name="Martino E."/>
            <person name="Morin E."/>
            <person name="Grelet G."/>
            <person name="Kuo A."/>
            <person name="Kohler A."/>
            <person name="Daghino S."/>
            <person name="Barry K."/>
            <person name="Choi C."/>
            <person name="Cichocki N."/>
            <person name="Clum A."/>
            <person name="Copeland A."/>
            <person name="Hainaut M."/>
            <person name="Haridas S."/>
            <person name="Labutti K."/>
            <person name="Lindquist E."/>
            <person name="Lipzen A."/>
            <person name="Khouja H.-R."/>
            <person name="Murat C."/>
            <person name="Ohm R."/>
            <person name="Olson A."/>
            <person name="Spatafora J."/>
            <person name="Veneault-Fourrey C."/>
            <person name="Henrissat B."/>
            <person name="Grigoriev I."/>
            <person name="Martin F."/>
            <person name="Perotto S."/>
        </authorList>
    </citation>
    <scope>NUCLEOTIDE SEQUENCE [LARGE SCALE GENOMIC DNA]</scope>
    <source>
        <strain evidence="2 3">UAMH 7357</strain>
    </source>
</reference>
<accession>A0A2J6QH32</accession>
<evidence type="ECO:0000313" key="3">
    <source>
        <dbReference type="Proteomes" id="UP000235672"/>
    </source>
</evidence>
<dbReference type="PANTHER" id="PTHR33112">
    <property type="entry name" value="DOMAIN PROTEIN, PUTATIVE-RELATED"/>
    <property type="match status" value="1"/>
</dbReference>
<dbReference type="OrthoDB" id="47007at2759"/>
<dbReference type="InterPro" id="IPR010730">
    <property type="entry name" value="HET"/>
</dbReference>
<name>A0A2J6QH32_9HELO</name>
<sequence length="636" mass="71767">MSLCPCCAQIDLRNLTDSENDLQDVPHVDSMWALKVSSATCSLCNLIFTEISKSPLFRDPEAGEKSSRIILRGAQYVDEEWNQGGIYLIRARCDSARLVARLGVYVDEDDHVAIPQSVAIGRQIKPPQQGFELVKEWIRDCENNHSQCATRLANLPTRVIDVGVAGGQEPALKVARSGDTAYYMTLSHCWGRKTVIKTTKATLQSHLTQLPMGSLPKTFRDAITITRTLGVRYLWIDSLCIIQDDANDWEKESAVMGQIYAHSYLTIAASASKDSSGGCFLPRPRDTHTRIKCSIDDGSTAHVFLRPKPKGFHDLENSFLQTRAWVAQERLLSPRSVHYDVDQIMWECKETRLTEDCVPVDVDIDQHQGLRWDGRFQLQYPRHVTKWSSLSIDFVWDWYSMIDNYTTRNLTNPDDKLPALSGIASVMAFCTGEKYVAGLWESHINIGMLWKRASTAPWLEAASGYRAPSWSWAAYDGAILTASDSYQNSSYNPFQPLLEAIQLEIKPLGLDPNGRLSFGAVTVTSRLKQVRARVDPSSELYQEYPENGAGHDHIWDGEESVGWVNYDEEYKPSSGPFFCLQMTHRVYPKRILCHCMVIEYARNGNDFRRVGLGCTGGGEVRAGWFDDAEKKRIRII</sequence>
<evidence type="ECO:0000313" key="2">
    <source>
        <dbReference type="EMBL" id="PMD25583.1"/>
    </source>
</evidence>
<feature type="domain" description="Heterokaryon incompatibility" evidence="1">
    <location>
        <begin position="183"/>
        <end position="329"/>
    </location>
</feature>
<dbReference type="Proteomes" id="UP000235672">
    <property type="component" value="Unassembled WGS sequence"/>
</dbReference>
<proteinExistence type="predicted"/>
<dbReference type="AlphaFoldDB" id="A0A2J6QH32"/>
<organism evidence="2 3">
    <name type="scientific">Hyaloscypha hepaticicola</name>
    <dbReference type="NCBI Taxonomy" id="2082293"/>
    <lineage>
        <taxon>Eukaryota</taxon>
        <taxon>Fungi</taxon>
        <taxon>Dikarya</taxon>
        <taxon>Ascomycota</taxon>
        <taxon>Pezizomycotina</taxon>
        <taxon>Leotiomycetes</taxon>
        <taxon>Helotiales</taxon>
        <taxon>Hyaloscyphaceae</taxon>
        <taxon>Hyaloscypha</taxon>
    </lineage>
</organism>
<dbReference type="STRING" id="1745343.A0A2J6QH32"/>
<keyword evidence="3" id="KW-1185">Reference proteome</keyword>
<dbReference type="PANTHER" id="PTHR33112:SF8">
    <property type="entry name" value="HETEROKARYON INCOMPATIBILITY DOMAIN-CONTAINING PROTEIN"/>
    <property type="match status" value="1"/>
</dbReference>
<gene>
    <name evidence="2" type="ORF">NA56DRAFT_439448</name>
</gene>
<dbReference type="EMBL" id="KZ613470">
    <property type="protein sequence ID" value="PMD25583.1"/>
    <property type="molecule type" value="Genomic_DNA"/>
</dbReference>
<evidence type="ECO:0000259" key="1">
    <source>
        <dbReference type="Pfam" id="PF06985"/>
    </source>
</evidence>
<protein>
    <submittedName>
        <fullName evidence="2">HET-domain-containing protein</fullName>
    </submittedName>
</protein>
<dbReference type="Pfam" id="PF06985">
    <property type="entry name" value="HET"/>
    <property type="match status" value="1"/>
</dbReference>